<evidence type="ECO:0000256" key="7">
    <source>
        <dbReference type="ARBA" id="ARBA00023136"/>
    </source>
</evidence>
<evidence type="ECO:0000259" key="9">
    <source>
        <dbReference type="PROSITE" id="PS50893"/>
    </source>
</evidence>
<evidence type="ECO:0000313" key="11">
    <source>
        <dbReference type="EMBL" id="PZO39071.1"/>
    </source>
</evidence>
<evidence type="ECO:0000256" key="6">
    <source>
        <dbReference type="ARBA" id="ARBA00022989"/>
    </source>
</evidence>
<evidence type="ECO:0000256" key="1">
    <source>
        <dbReference type="ARBA" id="ARBA00004651"/>
    </source>
</evidence>
<evidence type="ECO:0000313" key="12">
    <source>
        <dbReference type="Proteomes" id="UP000249467"/>
    </source>
</evidence>
<dbReference type="InterPro" id="IPR036640">
    <property type="entry name" value="ABC1_TM_sf"/>
</dbReference>
<reference evidence="11 12" key="1">
    <citation type="submission" date="2018-04" db="EMBL/GenBank/DDBJ databases">
        <authorList>
            <person name="Go L.Y."/>
            <person name="Mitchell J.A."/>
        </authorList>
    </citation>
    <scope>NUCLEOTIDE SEQUENCE [LARGE SCALE GENOMIC DNA]</scope>
    <source>
        <strain evidence="11">ULC066bin1</strain>
    </source>
</reference>
<evidence type="ECO:0000256" key="3">
    <source>
        <dbReference type="ARBA" id="ARBA00022692"/>
    </source>
</evidence>
<dbReference type="PANTHER" id="PTHR43394">
    <property type="entry name" value="ATP-DEPENDENT PERMEASE MDL1, MITOCHONDRIAL"/>
    <property type="match status" value="1"/>
</dbReference>
<dbReference type="InterPro" id="IPR003593">
    <property type="entry name" value="AAA+_ATPase"/>
</dbReference>
<protein>
    <submittedName>
        <fullName evidence="11">ABC transporter ATP-binding protein</fullName>
    </submittedName>
</protein>
<feature type="domain" description="ABC transporter" evidence="9">
    <location>
        <begin position="375"/>
        <end position="609"/>
    </location>
</feature>
<dbReference type="PROSITE" id="PS50929">
    <property type="entry name" value="ABC_TM1F"/>
    <property type="match status" value="1"/>
</dbReference>
<dbReference type="PANTHER" id="PTHR43394:SF1">
    <property type="entry name" value="ATP-BINDING CASSETTE SUB-FAMILY B MEMBER 10, MITOCHONDRIAL"/>
    <property type="match status" value="1"/>
</dbReference>
<name>A0A2W4XUK6_9CYAN</name>
<organism evidence="11 12">
    <name type="scientific">Pseudanabaena frigida</name>
    <dbReference type="NCBI Taxonomy" id="945775"/>
    <lineage>
        <taxon>Bacteria</taxon>
        <taxon>Bacillati</taxon>
        <taxon>Cyanobacteriota</taxon>
        <taxon>Cyanophyceae</taxon>
        <taxon>Pseudanabaenales</taxon>
        <taxon>Pseudanabaenaceae</taxon>
        <taxon>Pseudanabaena</taxon>
    </lineage>
</organism>
<dbReference type="Gene3D" id="3.40.50.300">
    <property type="entry name" value="P-loop containing nucleotide triphosphate hydrolases"/>
    <property type="match status" value="1"/>
</dbReference>
<dbReference type="Pfam" id="PF00664">
    <property type="entry name" value="ABC_membrane"/>
    <property type="match status" value="1"/>
</dbReference>
<reference evidence="11 12" key="2">
    <citation type="submission" date="2018-06" db="EMBL/GenBank/DDBJ databases">
        <title>Metagenomic assembly of (sub)arctic Cyanobacteria and their associated microbiome from non-axenic cultures.</title>
        <authorList>
            <person name="Baurain D."/>
        </authorList>
    </citation>
    <scope>NUCLEOTIDE SEQUENCE [LARGE SCALE GENOMIC DNA]</scope>
    <source>
        <strain evidence="11">ULC066bin1</strain>
    </source>
</reference>
<comment type="subcellular location">
    <subcellularLocation>
        <location evidence="1">Cell membrane</location>
        <topology evidence="1">Multi-pass membrane protein</topology>
    </subcellularLocation>
</comment>
<feature type="transmembrane region" description="Helical" evidence="8">
    <location>
        <begin position="198"/>
        <end position="217"/>
    </location>
</feature>
<feature type="transmembrane region" description="Helical" evidence="8">
    <location>
        <begin position="284"/>
        <end position="302"/>
    </location>
</feature>
<dbReference type="GO" id="GO:0005886">
    <property type="term" value="C:plasma membrane"/>
    <property type="evidence" value="ECO:0007669"/>
    <property type="project" value="UniProtKB-SubCell"/>
</dbReference>
<dbReference type="GO" id="GO:0015421">
    <property type="term" value="F:ABC-type oligopeptide transporter activity"/>
    <property type="evidence" value="ECO:0007669"/>
    <property type="project" value="TreeGrafter"/>
</dbReference>
<gene>
    <name evidence="11" type="ORF">DCF19_15220</name>
</gene>
<feature type="transmembrane region" description="Helical" evidence="8">
    <location>
        <begin position="52"/>
        <end position="75"/>
    </location>
</feature>
<dbReference type="GO" id="GO:0005524">
    <property type="term" value="F:ATP binding"/>
    <property type="evidence" value="ECO:0007669"/>
    <property type="project" value="UniProtKB-KW"/>
</dbReference>
<dbReference type="Pfam" id="PF00005">
    <property type="entry name" value="ABC_tran"/>
    <property type="match status" value="1"/>
</dbReference>
<dbReference type="SMART" id="SM00382">
    <property type="entry name" value="AAA"/>
    <property type="match status" value="1"/>
</dbReference>
<sequence length="659" mass="73828">MTTQTRPSNRKNLKRVLRSHLRSQAFQRAADAPDLPATPFRFVWHFVSQFRWWYVAMVSLEALHAICGIMLPFAIGEIMRGVTKASQHGAGIEAIWNPFILFSCLSIGEVIFGKTSGLVMILLQPVLRQHVARNLYCYLQHHSHRYISNSFAGALAHRIGETSLGVARTLYSLIFDFMPVGIVMTVAIALLARVNTGLALFVGIWAFSFVSVSYWLASRSRPYELAASSARSETIGQIVDTVTNLSSVRLFARLGFERKYLRDRHAVELKDVRRANWYSERVKLFQFIAGAALKIGTLYYALTLWSQGKIEVADFVMASSIALLIISEAKNLSRRFLEFFEHIGNVSNGVYTIIQPHEIVDRDRPTNHSITQGKIEFLDVDFSYSEERNVFDRLSITIESGQRVGLVGLSGSGKSTFVNLVLRLFDPQSGQIAIDGVDIRDMTQEDLHAQISLIPQDPSLFHRTLLENIRYGRLEASDREVVEAAKKANAHEFIEQIREGYDSMVGERGVKLSGGQRQRIAIARVILKDAPILILDEATSSLDSITERAIQDTLDKEMNGKTVIVVAHRLSTISHLDRILVFHHGQIVEDGSHADLLALKGAYHRLWQMQAGGFLPENLSDRDFPNQTQNNGSKNGFQIGAIASHDNSQTPVVAELIQD</sequence>
<proteinExistence type="predicted"/>
<dbReference type="SUPFAM" id="SSF52540">
    <property type="entry name" value="P-loop containing nucleoside triphosphate hydrolases"/>
    <property type="match status" value="1"/>
</dbReference>
<dbReference type="Gene3D" id="1.20.1560.10">
    <property type="entry name" value="ABC transporter type 1, transmembrane domain"/>
    <property type="match status" value="1"/>
</dbReference>
<evidence type="ECO:0000256" key="4">
    <source>
        <dbReference type="ARBA" id="ARBA00022741"/>
    </source>
</evidence>
<dbReference type="GO" id="GO:0016887">
    <property type="term" value="F:ATP hydrolysis activity"/>
    <property type="evidence" value="ECO:0007669"/>
    <property type="project" value="InterPro"/>
</dbReference>
<keyword evidence="2" id="KW-0813">Transport</keyword>
<dbReference type="InterPro" id="IPR003439">
    <property type="entry name" value="ABC_transporter-like_ATP-bd"/>
</dbReference>
<feature type="transmembrane region" description="Helical" evidence="8">
    <location>
        <begin position="170"/>
        <end position="192"/>
    </location>
</feature>
<feature type="domain" description="ABC transmembrane type-1" evidence="10">
    <location>
        <begin position="62"/>
        <end position="341"/>
    </location>
</feature>
<dbReference type="AlphaFoldDB" id="A0A2W4XUK6"/>
<dbReference type="SUPFAM" id="SSF90123">
    <property type="entry name" value="ABC transporter transmembrane region"/>
    <property type="match status" value="1"/>
</dbReference>
<evidence type="ECO:0000259" key="10">
    <source>
        <dbReference type="PROSITE" id="PS50929"/>
    </source>
</evidence>
<keyword evidence="7 8" id="KW-0472">Membrane</keyword>
<keyword evidence="4" id="KW-0547">Nucleotide-binding</keyword>
<dbReference type="EMBL" id="QBML01000020">
    <property type="protein sequence ID" value="PZO39071.1"/>
    <property type="molecule type" value="Genomic_DNA"/>
</dbReference>
<dbReference type="FunFam" id="3.40.50.300:FF:000287">
    <property type="entry name" value="Multidrug ABC transporter ATP-binding protein"/>
    <property type="match status" value="1"/>
</dbReference>
<feature type="transmembrane region" description="Helical" evidence="8">
    <location>
        <begin position="95"/>
        <end position="123"/>
    </location>
</feature>
<keyword evidence="3 8" id="KW-0812">Transmembrane</keyword>
<comment type="caution">
    <text evidence="11">The sequence shown here is derived from an EMBL/GenBank/DDBJ whole genome shotgun (WGS) entry which is preliminary data.</text>
</comment>
<dbReference type="Proteomes" id="UP000249467">
    <property type="component" value="Unassembled WGS sequence"/>
</dbReference>
<dbReference type="InterPro" id="IPR017871">
    <property type="entry name" value="ABC_transporter-like_CS"/>
</dbReference>
<dbReference type="InterPro" id="IPR011527">
    <property type="entry name" value="ABC1_TM_dom"/>
</dbReference>
<dbReference type="PROSITE" id="PS50893">
    <property type="entry name" value="ABC_TRANSPORTER_2"/>
    <property type="match status" value="1"/>
</dbReference>
<dbReference type="InterPro" id="IPR039421">
    <property type="entry name" value="Type_1_exporter"/>
</dbReference>
<accession>A0A2W4XUK6</accession>
<dbReference type="InterPro" id="IPR027417">
    <property type="entry name" value="P-loop_NTPase"/>
</dbReference>
<dbReference type="PROSITE" id="PS00211">
    <property type="entry name" value="ABC_TRANSPORTER_1"/>
    <property type="match status" value="1"/>
</dbReference>
<evidence type="ECO:0000256" key="5">
    <source>
        <dbReference type="ARBA" id="ARBA00022840"/>
    </source>
</evidence>
<evidence type="ECO:0000256" key="2">
    <source>
        <dbReference type="ARBA" id="ARBA00022448"/>
    </source>
</evidence>
<keyword evidence="6 8" id="KW-1133">Transmembrane helix</keyword>
<evidence type="ECO:0000256" key="8">
    <source>
        <dbReference type="SAM" id="Phobius"/>
    </source>
</evidence>
<keyword evidence="5 11" id="KW-0067">ATP-binding</keyword>